<accession>A0ABY9XGN6</accession>
<reference evidence="1 2" key="1">
    <citation type="journal article" date="2023" name="Access Microbiol">
        <title>The genome of a steinernematid-associated Pseudomonas piscis bacterium encodes the biosynthesis of insect toxins.</title>
        <authorList>
            <person name="Awori R.M."/>
            <person name="Hendre P."/>
            <person name="Amugune N.O."/>
        </authorList>
    </citation>
    <scope>NUCLEOTIDE SEQUENCE [LARGE SCALE GENOMIC DNA]</scope>
    <source>
        <strain evidence="1 2">97</strain>
    </source>
</reference>
<dbReference type="Proteomes" id="UP001300348">
    <property type="component" value="Chromosome"/>
</dbReference>
<gene>
    <name evidence="1" type="ORF">QL112_018330</name>
</gene>
<evidence type="ECO:0008006" key="3">
    <source>
        <dbReference type="Google" id="ProtNLM"/>
    </source>
</evidence>
<dbReference type="GeneID" id="88857556"/>
<dbReference type="EMBL" id="CP133647">
    <property type="protein sequence ID" value="WNH01721.1"/>
    <property type="molecule type" value="Genomic_DNA"/>
</dbReference>
<proteinExistence type="predicted"/>
<name>A0ABY9XGN6_9GAMM</name>
<evidence type="ECO:0000313" key="2">
    <source>
        <dbReference type="Proteomes" id="UP001300348"/>
    </source>
</evidence>
<dbReference type="RefSeq" id="WP_189760892.1">
    <property type="nucleotide sequence ID" value="NZ_CAWPOC010000026.1"/>
</dbReference>
<protein>
    <recommendedName>
        <fullName evidence="3">Transposase</fullName>
    </recommendedName>
</protein>
<organism evidence="1 2">
    <name type="scientific">Xenorhabdus griffiniae</name>
    <dbReference type="NCBI Taxonomy" id="351672"/>
    <lineage>
        <taxon>Bacteria</taxon>
        <taxon>Pseudomonadati</taxon>
        <taxon>Pseudomonadota</taxon>
        <taxon>Gammaproteobacteria</taxon>
        <taxon>Enterobacterales</taxon>
        <taxon>Morganellaceae</taxon>
        <taxon>Xenorhabdus</taxon>
    </lineage>
</organism>
<evidence type="ECO:0000313" key="1">
    <source>
        <dbReference type="EMBL" id="WNH01721.1"/>
    </source>
</evidence>
<keyword evidence="2" id="KW-1185">Reference proteome</keyword>
<sequence>MTKCGSGTHIMLSLLAHAVLSVLRIQEKKTPEELISLSVTKLRKLLPKLMVKTKETVEQILYWSSWRRRHQYRVQQYHYRQRKNLMITERLRM</sequence>